<feature type="compositionally biased region" description="Low complexity" evidence="1">
    <location>
        <begin position="179"/>
        <end position="192"/>
    </location>
</feature>
<sequence>KVAGFTYGEELETMKNWCKEIEHRFRYETFEFDGSSIRFLGRSIPIEAVERWKKRIGTELTGEEIWCMNTTEEAMKKQPPPVPVSDDEEEQPSIYDLDESSSEIEFIEIDDDETTDKVEKEQEKEEEKEEKKMRMKNIKRRRRTSKVTSSVDEKDKSFRPRRGNRSIEQNVSEFVPRPTRSSLRLATSRSSAFSNPPFEKRSTSRSQSQESEPSPVYDAERYLRCVPNSYYEDPEVHAVLKTLIETEGRVSFYPTEPTLSEFDLRCIQMHLIEMGFTPDLIDEEDDVKRLRMNGLAYRSQENYKIISRKEDIYPLPFYDASNNPSKNFMKSLPKYEYLRVNQIDPRSENDPNRLKAKTCEYSCNCDPYVGCQQETCACMQKSSIVGKLVDENLHENTKVVECGENCACYVRKTPCPSVLKIRKIAFHVVRLDEIGFVLRAMEPIQRGEPIVEFTGVHSSYVSPEESRWAYTTAWCHEGYARYFTGISDRTACFFLSPMKKGNAGRFVCHSYFPNTGWINVYKGGTRTVEPRVVLYARDPIEAGELLYVNYGVDYGIKRQDCACTQELCHDKKTVQWLQKLSWDQGVEVLKQRELRKRARMIKMENRVWQRYAPAGSTPIINDPNETS</sequence>
<dbReference type="InterPro" id="IPR001214">
    <property type="entry name" value="SET_dom"/>
</dbReference>
<dbReference type="PROSITE" id="PS50280">
    <property type="entry name" value="SET"/>
    <property type="match status" value="1"/>
</dbReference>
<evidence type="ECO:0000313" key="3">
    <source>
        <dbReference type="EMBL" id="GMT35354.1"/>
    </source>
</evidence>
<dbReference type="PANTHER" id="PTHR47250:SF3">
    <property type="entry name" value="HISTONE-LYSINE N-METHYLTRANSFERASE SET-6"/>
    <property type="match status" value="1"/>
</dbReference>
<dbReference type="AlphaFoldDB" id="A0AAV5WXG0"/>
<feature type="non-terminal residue" evidence="3">
    <location>
        <position position="1"/>
    </location>
</feature>
<feature type="compositionally biased region" description="Basic and acidic residues" evidence="1">
    <location>
        <begin position="115"/>
        <end position="132"/>
    </location>
</feature>
<keyword evidence="4" id="KW-1185">Reference proteome</keyword>
<feature type="region of interest" description="Disordered" evidence="1">
    <location>
        <begin position="74"/>
        <end position="216"/>
    </location>
</feature>
<accession>A0AAV5WXG0</accession>
<evidence type="ECO:0000256" key="1">
    <source>
        <dbReference type="SAM" id="MobiDB-lite"/>
    </source>
</evidence>
<dbReference type="Gene3D" id="2.170.270.10">
    <property type="entry name" value="SET domain"/>
    <property type="match status" value="1"/>
</dbReference>
<feature type="compositionally biased region" description="Acidic residues" evidence="1">
    <location>
        <begin position="85"/>
        <end position="114"/>
    </location>
</feature>
<feature type="domain" description="SET" evidence="2">
    <location>
        <begin position="417"/>
        <end position="551"/>
    </location>
</feature>
<evidence type="ECO:0000313" key="4">
    <source>
        <dbReference type="Proteomes" id="UP001432322"/>
    </source>
</evidence>
<gene>
    <name evidence="3" type="ORF">PFISCL1PPCAC_26651</name>
</gene>
<dbReference type="EMBL" id="BTSY01000007">
    <property type="protein sequence ID" value="GMT35354.1"/>
    <property type="molecule type" value="Genomic_DNA"/>
</dbReference>
<dbReference type="InterPro" id="IPR053105">
    <property type="entry name" value="Class_V-like_SAM-MTase"/>
</dbReference>
<dbReference type="Proteomes" id="UP001432322">
    <property type="component" value="Unassembled WGS sequence"/>
</dbReference>
<protein>
    <recommendedName>
        <fullName evidence="2">SET domain-containing protein</fullName>
    </recommendedName>
</protein>
<feature type="compositionally biased region" description="Basic residues" evidence="1">
    <location>
        <begin position="133"/>
        <end position="145"/>
    </location>
</feature>
<organism evidence="3 4">
    <name type="scientific">Pristionchus fissidentatus</name>
    <dbReference type="NCBI Taxonomy" id="1538716"/>
    <lineage>
        <taxon>Eukaryota</taxon>
        <taxon>Metazoa</taxon>
        <taxon>Ecdysozoa</taxon>
        <taxon>Nematoda</taxon>
        <taxon>Chromadorea</taxon>
        <taxon>Rhabditida</taxon>
        <taxon>Rhabditina</taxon>
        <taxon>Diplogasteromorpha</taxon>
        <taxon>Diplogasteroidea</taxon>
        <taxon>Neodiplogasteridae</taxon>
        <taxon>Pristionchus</taxon>
    </lineage>
</organism>
<feature type="compositionally biased region" description="Low complexity" evidence="1">
    <location>
        <begin position="204"/>
        <end position="215"/>
    </location>
</feature>
<dbReference type="PANTHER" id="PTHR47250">
    <property type="entry name" value="HISTONE-LYSINE N-METHYLTRANSFERASE SET-6"/>
    <property type="match status" value="1"/>
</dbReference>
<proteinExistence type="predicted"/>
<dbReference type="SUPFAM" id="SSF82199">
    <property type="entry name" value="SET domain"/>
    <property type="match status" value="1"/>
</dbReference>
<dbReference type="SMART" id="SM00317">
    <property type="entry name" value="SET"/>
    <property type="match status" value="1"/>
</dbReference>
<comment type="caution">
    <text evidence="3">The sequence shown here is derived from an EMBL/GenBank/DDBJ whole genome shotgun (WGS) entry which is preliminary data.</text>
</comment>
<reference evidence="3" key="1">
    <citation type="submission" date="2023-10" db="EMBL/GenBank/DDBJ databases">
        <title>Genome assembly of Pristionchus species.</title>
        <authorList>
            <person name="Yoshida K."/>
            <person name="Sommer R.J."/>
        </authorList>
    </citation>
    <scope>NUCLEOTIDE SEQUENCE</scope>
    <source>
        <strain evidence="3">RS5133</strain>
    </source>
</reference>
<evidence type="ECO:0000259" key="2">
    <source>
        <dbReference type="PROSITE" id="PS50280"/>
    </source>
</evidence>
<name>A0AAV5WXG0_9BILA</name>
<dbReference type="InterPro" id="IPR046341">
    <property type="entry name" value="SET_dom_sf"/>
</dbReference>
<dbReference type="Pfam" id="PF00856">
    <property type="entry name" value="SET"/>
    <property type="match status" value="1"/>
</dbReference>